<dbReference type="RefSeq" id="XP_056549934.1">
    <property type="nucleotide sequence ID" value="XM_056703974.1"/>
</dbReference>
<evidence type="ECO:0008006" key="4">
    <source>
        <dbReference type="Google" id="ProtNLM"/>
    </source>
</evidence>
<name>A0A9W9RJF8_9EURO</name>
<dbReference type="GO" id="GO:0031177">
    <property type="term" value="F:phosphopantetheine binding"/>
    <property type="evidence" value="ECO:0007669"/>
    <property type="project" value="TreeGrafter"/>
</dbReference>
<protein>
    <recommendedName>
        <fullName evidence="4">Condensation domain-containing protein</fullName>
    </recommendedName>
</protein>
<dbReference type="Proteomes" id="UP001147782">
    <property type="component" value="Unassembled WGS sequence"/>
</dbReference>
<evidence type="ECO:0000256" key="1">
    <source>
        <dbReference type="ARBA" id="ARBA00022598"/>
    </source>
</evidence>
<organism evidence="2 3">
    <name type="scientific">Penicillium cataractarum</name>
    <dbReference type="NCBI Taxonomy" id="2100454"/>
    <lineage>
        <taxon>Eukaryota</taxon>
        <taxon>Fungi</taxon>
        <taxon>Dikarya</taxon>
        <taxon>Ascomycota</taxon>
        <taxon>Pezizomycotina</taxon>
        <taxon>Eurotiomycetes</taxon>
        <taxon>Eurotiomycetidae</taxon>
        <taxon>Eurotiales</taxon>
        <taxon>Aspergillaceae</taxon>
        <taxon>Penicillium</taxon>
    </lineage>
</organism>
<dbReference type="GO" id="GO:0043041">
    <property type="term" value="P:amino acid activation for nonribosomal peptide biosynthetic process"/>
    <property type="evidence" value="ECO:0007669"/>
    <property type="project" value="TreeGrafter"/>
</dbReference>
<dbReference type="SUPFAM" id="SSF52777">
    <property type="entry name" value="CoA-dependent acyltransferases"/>
    <property type="match status" value="1"/>
</dbReference>
<keyword evidence="1" id="KW-0436">Ligase</keyword>
<evidence type="ECO:0000313" key="2">
    <source>
        <dbReference type="EMBL" id="KAJ5358648.1"/>
    </source>
</evidence>
<proteinExistence type="predicted"/>
<dbReference type="GeneID" id="81443153"/>
<dbReference type="OrthoDB" id="416786at2759"/>
<sequence length="170" mass="19072">MAEQFWQQTFADLETSSYPVLPAVGYQSSITKVTDYEIDRIDCADSSNSPYTISTKLQAAWALLLAQYANTQDVVFGTTMNDLQNPASMQDVFPLRVPVNWESDLAQWLQANQSRVATMQDVQPRMSLDQIQSCSPEAKEACEFRTSIVLRDSEPEVYKVCTDIPSTAVK</sequence>
<dbReference type="AlphaFoldDB" id="A0A9W9RJF8"/>
<comment type="caution">
    <text evidence="2">The sequence shown here is derived from an EMBL/GenBank/DDBJ whole genome shotgun (WGS) entry which is preliminary data.</text>
</comment>
<reference evidence="2" key="1">
    <citation type="submission" date="2022-11" db="EMBL/GenBank/DDBJ databases">
        <authorList>
            <person name="Petersen C."/>
        </authorList>
    </citation>
    <scope>NUCLEOTIDE SEQUENCE</scope>
    <source>
        <strain evidence="2">IBT 29864</strain>
    </source>
</reference>
<dbReference type="Gene3D" id="3.30.559.30">
    <property type="entry name" value="Nonribosomal peptide synthetase, condensation domain"/>
    <property type="match status" value="1"/>
</dbReference>
<dbReference type="GO" id="GO:0044550">
    <property type="term" value="P:secondary metabolite biosynthetic process"/>
    <property type="evidence" value="ECO:0007669"/>
    <property type="project" value="TreeGrafter"/>
</dbReference>
<keyword evidence="3" id="KW-1185">Reference proteome</keyword>
<accession>A0A9W9RJF8</accession>
<dbReference type="GO" id="GO:0016874">
    <property type="term" value="F:ligase activity"/>
    <property type="evidence" value="ECO:0007669"/>
    <property type="project" value="UniProtKB-KW"/>
</dbReference>
<reference evidence="2" key="2">
    <citation type="journal article" date="2023" name="IMA Fungus">
        <title>Comparative genomic study of the Penicillium genus elucidates a diverse pangenome and 15 lateral gene transfer events.</title>
        <authorList>
            <person name="Petersen C."/>
            <person name="Sorensen T."/>
            <person name="Nielsen M.R."/>
            <person name="Sondergaard T.E."/>
            <person name="Sorensen J.L."/>
            <person name="Fitzpatrick D.A."/>
            <person name="Frisvad J.C."/>
            <person name="Nielsen K.L."/>
        </authorList>
    </citation>
    <scope>NUCLEOTIDE SEQUENCE</scope>
    <source>
        <strain evidence="2">IBT 29864</strain>
    </source>
</reference>
<dbReference type="EMBL" id="JAPZBS010000009">
    <property type="protein sequence ID" value="KAJ5358648.1"/>
    <property type="molecule type" value="Genomic_DNA"/>
</dbReference>
<dbReference type="GO" id="GO:0005737">
    <property type="term" value="C:cytoplasm"/>
    <property type="evidence" value="ECO:0007669"/>
    <property type="project" value="TreeGrafter"/>
</dbReference>
<dbReference type="PANTHER" id="PTHR45527">
    <property type="entry name" value="NONRIBOSOMAL PEPTIDE SYNTHETASE"/>
    <property type="match status" value="1"/>
</dbReference>
<gene>
    <name evidence="2" type="ORF">N7496_011061</name>
</gene>
<evidence type="ECO:0000313" key="3">
    <source>
        <dbReference type="Proteomes" id="UP001147782"/>
    </source>
</evidence>
<dbReference type="PANTHER" id="PTHR45527:SF3">
    <property type="entry name" value="SIDEROPHORE SYNTHETASE (EUROFUNG)"/>
    <property type="match status" value="1"/>
</dbReference>